<accession>A0A6J8EG88</accession>
<protein>
    <submittedName>
        <fullName evidence="1">Uncharacterized protein</fullName>
    </submittedName>
</protein>
<dbReference type="Proteomes" id="UP000507470">
    <property type="component" value="Unassembled WGS sequence"/>
</dbReference>
<dbReference type="OrthoDB" id="10064735at2759"/>
<dbReference type="EMBL" id="CACVKT020009051">
    <property type="protein sequence ID" value="CAC5419719.1"/>
    <property type="molecule type" value="Genomic_DNA"/>
</dbReference>
<dbReference type="PANTHER" id="PTHR31751:SF7">
    <property type="entry name" value="THAP-TYPE DOMAIN-CONTAINING PROTEIN"/>
    <property type="match status" value="1"/>
</dbReference>
<evidence type="ECO:0000313" key="2">
    <source>
        <dbReference type="Proteomes" id="UP000507470"/>
    </source>
</evidence>
<name>A0A6J8EG88_MYTCO</name>
<organism evidence="1 2">
    <name type="scientific">Mytilus coruscus</name>
    <name type="common">Sea mussel</name>
    <dbReference type="NCBI Taxonomy" id="42192"/>
    <lineage>
        <taxon>Eukaryota</taxon>
        <taxon>Metazoa</taxon>
        <taxon>Spiralia</taxon>
        <taxon>Lophotrochozoa</taxon>
        <taxon>Mollusca</taxon>
        <taxon>Bivalvia</taxon>
        <taxon>Autobranchia</taxon>
        <taxon>Pteriomorphia</taxon>
        <taxon>Mytilida</taxon>
        <taxon>Mytiloidea</taxon>
        <taxon>Mytilidae</taxon>
        <taxon>Mytilinae</taxon>
        <taxon>Mytilus</taxon>
    </lineage>
</organism>
<evidence type="ECO:0000313" key="1">
    <source>
        <dbReference type="EMBL" id="CAC5419719.1"/>
    </source>
</evidence>
<dbReference type="PANTHER" id="PTHR31751">
    <property type="entry name" value="SI:CH211-108C17.2-RELATED-RELATED"/>
    <property type="match status" value="1"/>
</dbReference>
<proteinExistence type="predicted"/>
<dbReference type="AlphaFoldDB" id="A0A6J8EG88"/>
<reference evidence="1 2" key="1">
    <citation type="submission" date="2020-06" db="EMBL/GenBank/DDBJ databases">
        <authorList>
            <person name="Li R."/>
            <person name="Bekaert M."/>
        </authorList>
    </citation>
    <scope>NUCLEOTIDE SEQUENCE [LARGE SCALE GENOMIC DNA]</scope>
    <source>
        <strain evidence="2">wild</strain>
    </source>
</reference>
<keyword evidence="2" id="KW-1185">Reference proteome</keyword>
<gene>
    <name evidence="1" type="ORF">MCOR_52026</name>
</gene>
<sequence>MHAGDLVFASVILLSGNNFQKTTTLAKFMKLSFLSSSTFHRIQKTYLVPSIDRFWIQKQDDTLREFENTDVIVLEKEFPEIKHSFDVWHGTKNLDIKLTKISQEKENKELLVWVNYIVNHYWHTAEVATSSEEFLWFVPFANSTFTNGCQNGPLEDGTHSKESTSELENFQNLILMYASKRHSYSPPVYRARNRLAAIDHNAHAEREVMKNRDGSLRWQRSYNKTTSCEGGKQL</sequence>